<dbReference type="GO" id="GO:0005814">
    <property type="term" value="C:centriole"/>
    <property type="evidence" value="ECO:0007669"/>
    <property type="project" value="TreeGrafter"/>
</dbReference>
<sequence>MLRSMISLVGRPPSSNAEERRQTSSVDSSVVERMAAQRRPAEPLQKLTNSPPVKGTPITKAFVTDKPKKDEADQTALSSKSWSVQPEQLMLLAPGAGGDLDAAQVQVLNHTDRVMSFELSWPGHCLTVTPQHGKVDARSHQVILVSPNPATQGKADIFPWRGNLFIHCDNGQKAVKIQIREDLALEKSTFTSAQLQPLVNQDATPNVTPAAGLHKEKSPTAEVSVASKVLKFPPTRKGETAESCLDFRNGSEKEMKWELTSFAPAYVKGVDDTNDIFRATYTVFRFARISGTLGGTERIQIPVIFIPREVGSYSQFWDLQTELRGMSGDPAHTTRIQLIAQGKESVDSADDSLPRNQQRSRKISGNNLSTTTARTGGSDNAKTGLVVPCDRYVFPVTVVDQSSMEKVLIKNDSATPVSVSNLIVIVFTSLSRQKIVSSVLLWKQRC</sequence>
<protein>
    <submittedName>
        <fullName evidence="4">CEP192 protein</fullName>
    </submittedName>
</protein>
<dbReference type="GO" id="GO:0000242">
    <property type="term" value="C:pericentriolar material"/>
    <property type="evidence" value="ECO:0007669"/>
    <property type="project" value="TreeGrafter"/>
</dbReference>
<feature type="region of interest" description="Disordered" evidence="1">
    <location>
        <begin position="1"/>
        <end position="59"/>
    </location>
</feature>
<dbReference type="InterPro" id="IPR013783">
    <property type="entry name" value="Ig-like_fold"/>
</dbReference>
<dbReference type="Pfam" id="PF22065">
    <property type="entry name" value="Cep192_D7"/>
    <property type="match status" value="1"/>
</dbReference>
<name>A0A8K0A6N1_BRALA</name>
<dbReference type="Pfam" id="PF22076">
    <property type="entry name" value="Cep192_D6"/>
    <property type="match status" value="1"/>
</dbReference>
<dbReference type="InterPro" id="IPR054092">
    <property type="entry name" value="Cep192-like_D6"/>
</dbReference>
<dbReference type="Proteomes" id="UP000838412">
    <property type="component" value="Chromosome 7"/>
</dbReference>
<dbReference type="OrthoDB" id="67059at2759"/>
<feature type="domain" description="Cep192-like" evidence="3">
    <location>
        <begin position="80"/>
        <end position="180"/>
    </location>
</feature>
<dbReference type="PANTHER" id="PTHR16029:SF11">
    <property type="entry name" value="CENTROSOMAL PROTEIN OF 192 KDA"/>
    <property type="match status" value="1"/>
</dbReference>
<reference evidence="4" key="1">
    <citation type="submission" date="2022-01" db="EMBL/GenBank/DDBJ databases">
        <authorList>
            <person name="Braso-Vives M."/>
        </authorList>
    </citation>
    <scope>NUCLEOTIDE SEQUENCE</scope>
</reference>
<proteinExistence type="predicted"/>
<dbReference type="InterPro" id="IPR054087">
    <property type="entry name" value="Cep192-like_D7"/>
</dbReference>
<dbReference type="EMBL" id="OV696692">
    <property type="protein sequence ID" value="CAH1270283.1"/>
    <property type="molecule type" value="Genomic_DNA"/>
</dbReference>
<gene>
    <name evidence="4" type="primary">CEP192</name>
    <name evidence="4" type="ORF">BLAG_LOCUS22618</name>
</gene>
<dbReference type="Gene3D" id="2.60.40.10">
    <property type="entry name" value="Immunoglobulins"/>
    <property type="match status" value="1"/>
</dbReference>
<keyword evidence="5" id="KW-1185">Reference proteome</keyword>
<evidence type="ECO:0000259" key="2">
    <source>
        <dbReference type="Pfam" id="PF22065"/>
    </source>
</evidence>
<accession>A0A8K0A6N1</accession>
<evidence type="ECO:0000259" key="3">
    <source>
        <dbReference type="Pfam" id="PF22076"/>
    </source>
</evidence>
<dbReference type="PANTHER" id="PTHR16029">
    <property type="entry name" value="CENTROSOMAL PROTEIN OF 192 KDA"/>
    <property type="match status" value="1"/>
</dbReference>
<feature type="region of interest" description="Disordered" evidence="1">
    <location>
        <begin position="343"/>
        <end position="380"/>
    </location>
</feature>
<feature type="domain" description="Cep192-like" evidence="2">
    <location>
        <begin position="219"/>
        <end position="342"/>
    </location>
</feature>
<dbReference type="GO" id="GO:0019901">
    <property type="term" value="F:protein kinase binding"/>
    <property type="evidence" value="ECO:0007669"/>
    <property type="project" value="TreeGrafter"/>
</dbReference>
<dbReference type="GO" id="GO:0090222">
    <property type="term" value="P:centrosome-templated microtubule nucleation"/>
    <property type="evidence" value="ECO:0007669"/>
    <property type="project" value="InterPro"/>
</dbReference>
<evidence type="ECO:0000313" key="5">
    <source>
        <dbReference type="Proteomes" id="UP000838412"/>
    </source>
</evidence>
<dbReference type="GO" id="GO:0090307">
    <property type="term" value="P:mitotic spindle assembly"/>
    <property type="evidence" value="ECO:0007669"/>
    <property type="project" value="TreeGrafter"/>
</dbReference>
<dbReference type="GO" id="GO:0071539">
    <property type="term" value="P:protein localization to centrosome"/>
    <property type="evidence" value="ECO:0007669"/>
    <property type="project" value="InterPro"/>
</dbReference>
<dbReference type="GO" id="GO:0051298">
    <property type="term" value="P:centrosome duplication"/>
    <property type="evidence" value="ECO:0007669"/>
    <property type="project" value="InterPro"/>
</dbReference>
<feature type="compositionally biased region" description="Polar residues" evidence="1">
    <location>
        <begin position="363"/>
        <end position="380"/>
    </location>
</feature>
<organism evidence="4 5">
    <name type="scientific">Branchiostoma lanceolatum</name>
    <name type="common">Common lancelet</name>
    <name type="synonym">Amphioxus lanceolatum</name>
    <dbReference type="NCBI Taxonomy" id="7740"/>
    <lineage>
        <taxon>Eukaryota</taxon>
        <taxon>Metazoa</taxon>
        <taxon>Chordata</taxon>
        <taxon>Cephalochordata</taxon>
        <taxon>Leptocardii</taxon>
        <taxon>Amphioxiformes</taxon>
        <taxon>Branchiostomatidae</taxon>
        <taxon>Branchiostoma</taxon>
    </lineage>
</organism>
<evidence type="ECO:0000313" key="4">
    <source>
        <dbReference type="EMBL" id="CAH1270283.1"/>
    </source>
</evidence>
<dbReference type="AlphaFoldDB" id="A0A8K0A6N1"/>
<dbReference type="InterPro" id="IPR039103">
    <property type="entry name" value="Spd-2/CEP192"/>
</dbReference>
<evidence type="ECO:0000256" key="1">
    <source>
        <dbReference type="SAM" id="MobiDB-lite"/>
    </source>
</evidence>
<dbReference type="GO" id="GO:0005737">
    <property type="term" value="C:cytoplasm"/>
    <property type="evidence" value="ECO:0007669"/>
    <property type="project" value="TreeGrafter"/>
</dbReference>